<proteinExistence type="predicted"/>
<evidence type="ECO:0000259" key="1">
    <source>
        <dbReference type="Pfam" id="PF00625"/>
    </source>
</evidence>
<feature type="domain" description="Guanylate kinase/L-type calcium channel beta subunit" evidence="1">
    <location>
        <begin position="19"/>
        <end position="117"/>
    </location>
</feature>
<dbReference type="Proteomes" id="UP000663832">
    <property type="component" value="Unassembled WGS sequence"/>
</dbReference>
<dbReference type="OrthoDB" id="10179043at2759"/>
<keyword evidence="4" id="KW-1185">Reference proteome</keyword>
<accession>A0A813QXA1</accession>
<dbReference type="AlphaFoldDB" id="A0A813QXA1"/>
<dbReference type="Gene3D" id="3.40.50.300">
    <property type="entry name" value="P-loop containing nucleotide triphosphate hydrolases"/>
    <property type="match status" value="1"/>
</dbReference>
<evidence type="ECO:0000313" key="5">
    <source>
        <dbReference type="Proteomes" id="UP000663877"/>
    </source>
</evidence>
<evidence type="ECO:0000313" key="2">
    <source>
        <dbReference type="EMBL" id="CAF0773238.1"/>
    </source>
</evidence>
<dbReference type="SUPFAM" id="SSF52540">
    <property type="entry name" value="P-loop containing nucleoside triphosphate hydrolases"/>
    <property type="match status" value="1"/>
</dbReference>
<evidence type="ECO:0000313" key="3">
    <source>
        <dbReference type="EMBL" id="CAF1408538.1"/>
    </source>
</evidence>
<dbReference type="Proteomes" id="UP000663877">
    <property type="component" value="Unassembled WGS sequence"/>
</dbReference>
<sequence>MFLLIQIKKYEIRYICRIFERDISNDLFVEHREYETNLYGTSKSAIEIRSDQLNKICILNLLLYIIYMKIPSTIEKLREYFYVNEQQWIKIEQNYSYLFDKIICLNDSFDSIVLQFKFLIKHVQIKPMWVFS</sequence>
<name>A0A813QXA1_9BILA</name>
<dbReference type="EMBL" id="CAJNOI010000009">
    <property type="protein sequence ID" value="CAF0773238.1"/>
    <property type="molecule type" value="Genomic_DNA"/>
</dbReference>
<dbReference type="InterPro" id="IPR027417">
    <property type="entry name" value="P-loop_NTPase"/>
</dbReference>
<reference evidence="2" key="1">
    <citation type="submission" date="2021-02" db="EMBL/GenBank/DDBJ databases">
        <authorList>
            <person name="Nowell W R."/>
        </authorList>
    </citation>
    <scope>NUCLEOTIDE SEQUENCE</scope>
</reference>
<protein>
    <recommendedName>
        <fullName evidence="1">Guanylate kinase/L-type calcium channel beta subunit domain-containing protein</fullName>
    </recommendedName>
</protein>
<dbReference type="EMBL" id="CAJNOM010000385">
    <property type="protein sequence ID" value="CAF1408538.1"/>
    <property type="molecule type" value="Genomic_DNA"/>
</dbReference>
<comment type="caution">
    <text evidence="2">The sequence shown here is derived from an EMBL/GenBank/DDBJ whole genome shotgun (WGS) entry which is preliminary data.</text>
</comment>
<dbReference type="Pfam" id="PF00625">
    <property type="entry name" value="Guanylate_kin"/>
    <property type="match status" value="1"/>
</dbReference>
<gene>
    <name evidence="2" type="ORF">BJG266_LOCUS3688</name>
    <name evidence="3" type="ORF">QVE165_LOCUS37315</name>
</gene>
<organism evidence="2 5">
    <name type="scientific">Adineta steineri</name>
    <dbReference type="NCBI Taxonomy" id="433720"/>
    <lineage>
        <taxon>Eukaryota</taxon>
        <taxon>Metazoa</taxon>
        <taxon>Spiralia</taxon>
        <taxon>Gnathifera</taxon>
        <taxon>Rotifera</taxon>
        <taxon>Eurotatoria</taxon>
        <taxon>Bdelloidea</taxon>
        <taxon>Adinetida</taxon>
        <taxon>Adinetidae</taxon>
        <taxon>Adineta</taxon>
    </lineage>
</organism>
<dbReference type="InterPro" id="IPR008145">
    <property type="entry name" value="GK/Ca_channel_bsu"/>
</dbReference>
<evidence type="ECO:0000313" key="4">
    <source>
        <dbReference type="Proteomes" id="UP000663832"/>
    </source>
</evidence>